<protein>
    <submittedName>
        <fullName evidence="1">Uncharacterized protein</fullName>
    </submittedName>
</protein>
<gene>
    <name evidence="1" type="ORF">GND98_012405</name>
</gene>
<organism evidence="1 2">
    <name type="scientific">Clostridium butyricum</name>
    <dbReference type="NCBI Taxonomy" id="1492"/>
    <lineage>
        <taxon>Bacteria</taxon>
        <taxon>Bacillati</taxon>
        <taxon>Bacillota</taxon>
        <taxon>Clostridia</taxon>
        <taxon>Eubacteriales</taxon>
        <taxon>Clostridiaceae</taxon>
        <taxon>Clostridium</taxon>
    </lineage>
</organism>
<dbReference type="Proteomes" id="UP000474042">
    <property type="component" value="Unassembled WGS sequence"/>
</dbReference>
<reference evidence="1 2" key="1">
    <citation type="submission" date="2020-01" db="EMBL/GenBank/DDBJ databases">
        <title>Genome sequence of a 1,3-propanediol producer, Clostridium butyricum S3.</title>
        <authorList>
            <person name="Zhou J."/>
        </authorList>
    </citation>
    <scope>NUCLEOTIDE SEQUENCE [LARGE SCALE GENOMIC DNA]</scope>
    <source>
        <strain evidence="1 2">S3</strain>
    </source>
</reference>
<feature type="non-terminal residue" evidence="1">
    <location>
        <position position="1"/>
    </location>
</feature>
<name>A0A6L9EPT1_CLOBU</name>
<evidence type="ECO:0000313" key="1">
    <source>
        <dbReference type="EMBL" id="NAS18647.1"/>
    </source>
</evidence>
<dbReference type="EMBL" id="WOFV02000038">
    <property type="protein sequence ID" value="NAS18647.1"/>
    <property type="molecule type" value="Genomic_DNA"/>
</dbReference>
<dbReference type="AlphaFoldDB" id="A0A6L9EPT1"/>
<evidence type="ECO:0000313" key="2">
    <source>
        <dbReference type="Proteomes" id="UP000474042"/>
    </source>
</evidence>
<comment type="caution">
    <text evidence="1">The sequence shown here is derived from an EMBL/GenBank/DDBJ whole genome shotgun (WGS) entry which is preliminary data.</text>
</comment>
<sequence length="59" mass="6798">VFINSKYFLSLKLFKQDISDLDAHKVSMTDEAKDAAERVIDDLESILNLATEFKYSIKE</sequence>
<accession>A0A6L9EPT1</accession>
<proteinExistence type="predicted"/>